<keyword evidence="4" id="KW-1185">Reference proteome</keyword>
<dbReference type="Proteomes" id="UP000054248">
    <property type="component" value="Unassembled WGS sequence"/>
</dbReference>
<sequence>LTGFAELSYLKLLGLMDVTLGGEPQVPDETEDRRIRTSDSQVGGMAYGISDTLGK</sequence>
<protein>
    <submittedName>
        <fullName evidence="3">Uncharacterized protein</fullName>
    </submittedName>
</protein>
<feature type="region of interest" description="Disordered" evidence="1">
    <location>
        <begin position="21"/>
        <end position="55"/>
    </location>
</feature>
<organism evidence="3 4">
    <name type="scientific">Tulasnella calospora MUT 4182</name>
    <dbReference type="NCBI Taxonomy" id="1051891"/>
    <lineage>
        <taxon>Eukaryota</taxon>
        <taxon>Fungi</taxon>
        <taxon>Dikarya</taxon>
        <taxon>Basidiomycota</taxon>
        <taxon>Agaricomycotina</taxon>
        <taxon>Agaricomycetes</taxon>
        <taxon>Cantharellales</taxon>
        <taxon>Tulasnellaceae</taxon>
        <taxon>Tulasnella</taxon>
    </lineage>
</organism>
<dbReference type="AlphaFoldDB" id="A0A0C3QCK6"/>
<reference evidence="4" key="2">
    <citation type="submission" date="2015-01" db="EMBL/GenBank/DDBJ databases">
        <title>Evolutionary Origins and Diversification of the Mycorrhizal Mutualists.</title>
        <authorList>
            <consortium name="DOE Joint Genome Institute"/>
            <consortium name="Mycorrhizal Genomics Consortium"/>
            <person name="Kohler A."/>
            <person name="Kuo A."/>
            <person name="Nagy L.G."/>
            <person name="Floudas D."/>
            <person name="Copeland A."/>
            <person name="Barry K.W."/>
            <person name="Cichocki N."/>
            <person name="Veneault-Fourrey C."/>
            <person name="LaButti K."/>
            <person name="Lindquist E.A."/>
            <person name="Lipzen A."/>
            <person name="Lundell T."/>
            <person name="Morin E."/>
            <person name="Murat C."/>
            <person name="Riley R."/>
            <person name="Ohm R."/>
            <person name="Sun H."/>
            <person name="Tunlid A."/>
            <person name="Henrissat B."/>
            <person name="Grigoriev I.V."/>
            <person name="Hibbett D.S."/>
            <person name="Martin F."/>
        </authorList>
    </citation>
    <scope>NUCLEOTIDE SEQUENCE [LARGE SCALE GENOMIC DNA]</scope>
    <source>
        <strain evidence="4">MUT 4182</strain>
    </source>
</reference>
<feature type="non-terminal residue" evidence="3">
    <location>
        <position position="1"/>
    </location>
</feature>
<reference evidence="3 4" key="1">
    <citation type="submission" date="2014-04" db="EMBL/GenBank/DDBJ databases">
        <authorList>
            <consortium name="DOE Joint Genome Institute"/>
            <person name="Kuo A."/>
            <person name="Girlanda M."/>
            <person name="Perotto S."/>
            <person name="Kohler A."/>
            <person name="Nagy L.G."/>
            <person name="Floudas D."/>
            <person name="Copeland A."/>
            <person name="Barry K.W."/>
            <person name="Cichocki N."/>
            <person name="Veneault-Fourrey C."/>
            <person name="LaButti K."/>
            <person name="Lindquist E.A."/>
            <person name="Lipzen A."/>
            <person name="Lundell T."/>
            <person name="Morin E."/>
            <person name="Murat C."/>
            <person name="Sun H."/>
            <person name="Tunlid A."/>
            <person name="Henrissat B."/>
            <person name="Grigoriev I.V."/>
            <person name="Hibbett D.S."/>
            <person name="Martin F."/>
            <person name="Nordberg H.P."/>
            <person name="Cantor M.N."/>
            <person name="Hua S.X."/>
        </authorList>
    </citation>
    <scope>NUCLEOTIDE SEQUENCE [LARGE SCALE GENOMIC DNA]</scope>
    <source>
        <strain evidence="3 4">MUT 4182</strain>
    </source>
</reference>
<dbReference type="OrthoDB" id="2021138at2759"/>
<evidence type="ECO:0000256" key="2">
    <source>
        <dbReference type="SAM" id="SignalP"/>
    </source>
</evidence>
<dbReference type="STRING" id="1051891.A0A0C3QCK6"/>
<feature type="non-terminal residue" evidence="3">
    <location>
        <position position="55"/>
    </location>
</feature>
<name>A0A0C3QCK6_9AGAM</name>
<evidence type="ECO:0000313" key="4">
    <source>
        <dbReference type="Proteomes" id="UP000054248"/>
    </source>
</evidence>
<feature type="signal peptide" evidence="2">
    <location>
        <begin position="1"/>
        <end position="21"/>
    </location>
</feature>
<dbReference type="HOGENOM" id="CLU_3038221_0_0_1"/>
<accession>A0A0C3QCK6</accession>
<evidence type="ECO:0000313" key="3">
    <source>
        <dbReference type="EMBL" id="KIO28470.1"/>
    </source>
</evidence>
<proteinExistence type="predicted"/>
<gene>
    <name evidence="3" type="ORF">M407DRAFT_54613</name>
</gene>
<evidence type="ECO:0000256" key="1">
    <source>
        <dbReference type="SAM" id="MobiDB-lite"/>
    </source>
</evidence>
<keyword evidence="2" id="KW-0732">Signal</keyword>
<feature type="chain" id="PRO_5002180694" evidence="2">
    <location>
        <begin position="22"/>
        <end position="55"/>
    </location>
</feature>
<dbReference type="EMBL" id="KN822994">
    <property type="protein sequence ID" value="KIO28470.1"/>
    <property type="molecule type" value="Genomic_DNA"/>
</dbReference>